<evidence type="ECO:0000313" key="2">
    <source>
        <dbReference type="Proteomes" id="UP000262583"/>
    </source>
</evidence>
<proteinExistence type="predicted"/>
<dbReference type="Proteomes" id="UP000262583">
    <property type="component" value="Chromosome"/>
</dbReference>
<dbReference type="KEGG" id="schv:BRCON_0855"/>
<dbReference type="EMBL" id="CP030759">
    <property type="protein sequence ID" value="AXA35632.1"/>
    <property type="molecule type" value="Genomic_DNA"/>
</dbReference>
<name>A0A2Z4Y4I3_SUMC1</name>
<protein>
    <submittedName>
        <fullName evidence="1">Uncharacterized protein</fullName>
    </submittedName>
</protein>
<reference evidence="1 2" key="1">
    <citation type="submission" date="2018-05" db="EMBL/GenBank/DDBJ databases">
        <title>A metagenomic window into the 2 km-deep terrestrial subsurface aquifer revealed taxonomically and functionally diverse microbial community comprising novel uncultured bacterial lineages.</title>
        <authorList>
            <person name="Kadnikov V.V."/>
            <person name="Mardanov A.V."/>
            <person name="Beletsky A.V."/>
            <person name="Banks D."/>
            <person name="Pimenov N.V."/>
            <person name="Frank Y.A."/>
            <person name="Karnachuk O.V."/>
            <person name="Ravin N.V."/>
        </authorList>
    </citation>
    <scope>NUCLEOTIDE SEQUENCE [LARGE SCALE GENOMIC DNA]</scope>
    <source>
        <strain evidence="1">BY</strain>
    </source>
</reference>
<sequence length="85" mass="10019">MLKKYSCPLRKLSVVESFPDFGWWRKLYHWCCGYFPDQCNHVLLRLIVLNIRLRHTDVVREAAEHFCALSTWITRVAGPHGIFDG</sequence>
<gene>
    <name evidence="1" type="ORF">BRCON_0855</name>
</gene>
<evidence type="ECO:0000313" key="1">
    <source>
        <dbReference type="EMBL" id="AXA35632.1"/>
    </source>
</evidence>
<dbReference type="AlphaFoldDB" id="A0A2Z4Y4I3"/>
<organism evidence="1 2">
    <name type="scientific">Sumerlaea chitinivorans</name>
    <dbReference type="NCBI Taxonomy" id="2250252"/>
    <lineage>
        <taxon>Bacteria</taxon>
        <taxon>Candidatus Sumerlaeota</taxon>
        <taxon>Candidatus Sumerlaeia</taxon>
        <taxon>Candidatus Sumerlaeales</taxon>
        <taxon>Candidatus Sumerlaeaceae</taxon>
        <taxon>Candidatus Sumerlaea</taxon>
    </lineage>
</organism>
<accession>A0A2Z4Y4I3</accession>